<dbReference type="PROSITE" id="PS50943">
    <property type="entry name" value="HTH_CROC1"/>
    <property type="match status" value="1"/>
</dbReference>
<name>A0A7T0MAS4_LISSE</name>
<dbReference type="GO" id="GO:0003677">
    <property type="term" value="F:DNA binding"/>
    <property type="evidence" value="ECO:0007669"/>
    <property type="project" value="InterPro"/>
</dbReference>
<organism evidence="2">
    <name type="scientific">Listeria seeligeri</name>
    <dbReference type="NCBI Taxonomy" id="1640"/>
    <lineage>
        <taxon>Bacteria</taxon>
        <taxon>Bacillati</taxon>
        <taxon>Bacillota</taxon>
        <taxon>Bacilli</taxon>
        <taxon>Bacillales</taxon>
        <taxon>Listeriaceae</taxon>
        <taxon>Listeria</taxon>
    </lineage>
</organism>
<evidence type="ECO:0000259" key="1">
    <source>
        <dbReference type="PROSITE" id="PS50943"/>
    </source>
</evidence>
<geneLocation type="plasmid" evidence="2">
    <name>pLIS4</name>
</geneLocation>
<dbReference type="InterPro" id="IPR001387">
    <property type="entry name" value="Cro/C1-type_HTH"/>
</dbReference>
<dbReference type="RefSeq" id="WP_199202583.1">
    <property type="nucleotide sequence ID" value="NZ_MW124301.1"/>
</dbReference>
<dbReference type="Gene3D" id="1.10.260.40">
    <property type="entry name" value="lambda repressor-like DNA-binding domains"/>
    <property type="match status" value="1"/>
</dbReference>
<dbReference type="Pfam" id="PF01381">
    <property type="entry name" value="HTH_3"/>
    <property type="match status" value="1"/>
</dbReference>
<evidence type="ECO:0000313" key="2">
    <source>
        <dbReference type="EMBL" id="QPL19436.1"/>
    </source>
</evidence>
<reference evidence="2" key="1">
    <citation type="journal article" date="2020" name="Int. J. Mol. Sci.">
        <title>Genetic Carriers and Genomic Distribution of cadA6-A Novel Variant of a Cadmium Resistance Determinant Identified in Listeria spp.</title>
        <authorList>
            <person name="Chmielowska C."/>
            <person name="Korsak D."/>
            <person name="Szmulkowska B."/>
            <person name="Krop A."/>
            <person name="Lipka K."/>
            <person name="Krupinska M."/>
            <person name="Bartosik D."/>
        </authorList>
    </citation>
    <scope>NUCLEOTIDE SEQUENCE</scope>
    <source>
        <strain evidence="2">Sr12</strain>
    </source>
</reference>
<accession>A0A7T0MAS4</accession>
<dbReference type="EMBL" id="MW124301">
    <property type="protein sequence ID" value="QPL19436.1"/>
    <property type="molecule type" value="Genomic_DNA"/>
</dbReference>
<keyword evidence="2" id="KW-0614">Plasmid</keyword>
<dbReference type="AlphaFoldDB" id="A0A7T0MAS4"/>
<feature type="domain" description="HTH cro/C1-type" evidence="1">
    <location>
        <begin position="12"/>
        <end position="66"/>
    </location>
</feature>
<proteinExistence type="predicted"/>
<dbReference type="SMART" id="SM00530">
    <property type="entry name" value="HTH_XRE"/>
    <property type="match status" value="1"/>
</dbReference>
<reference evidence="2" key="2">
    <citation type="submission" date="2020-10" db="EMBL/GenBank/DDBJ databases">
        <authorList>
            <person name="Chmielowska C.A."/>
            <person name="Korsak D."/>
            <person name="Bartosik D."/>
        </authorList>
    </citation>
    <scope>NUCLEOTIDE SEQUENCE</scope>
    <source>
        <strain evidence="2">Sr12</strain>
        <plasmid evidence="2">pLIS4</plasmid>
    </source>
</reference>
<gene>
    <name evidence="2" type="ORF">pLIS400506</name>
</gene>
<dbReference type="InterPro" id="IPR010982">
    <property type="entry name" value="Lambda_DNA-bd_dom_sf"/>
</dbReference>
<sequence>MQPNDIQIGTTLKNIRQNRHISKKTLARSLNCTQAELTQMETNQKSLSAENLYNICLAMLITPFDIYREHNTTINNIRPILQASRHAYETPLTNKKLRKQINLCQKYLQENPDATLIKWLKQLHQAQLYCLEKKAIPNPLQRKADAISKFYLERDTWLPVDTIIVRTLVRIPGYYRHLSQLEETILLFSSSEQLGYYELAPIHMDIGLQLIEQQKQLNAQFTIEKAWKAAKMAQRIDIYNQASEILTSKFQLPNFSQDILA</sequence>
<dbReference type="SUPFAM" id="SSF47413">
    <property type="entry name" value="lambda repressor-like DNA-binding domains"/>
    <property type="match status" value="1"/>
</dbReference>
<protein>
    <submittedName>
        <fullName evidence="2">DNA binding protein</fullName>
    </submittedName>
</protein>